<proteinExistence type="predicted"/>
<name>A0A150PBN0_SORCE</name>
<dbReference type="EMBL" id="JELX01003244">
    <property type="protein sequence ID" value="KYF52868.1"/>
    <property type="molecule type" value="Genomic_DNA"/>
</dbReference>
<feature type="region of interest" description="Disordered" evidence="1">
    <location>
        <begin position="232"/>
        <end position="251"/>
    </location>
</feature>
<organism evidence="2 3">
    <name type="scientific">Sorangium cellulosum</name>
    <name type="common">Polyangium cellulosum</name>
    <dbReference type="NCBI Taxonomy" id="56"/>
    <lineage>
        <taxon>Bacteria</taxon>
        <taxon>Pseudomonadati</taxon>
        <taxon>Myxococcota</taxon>
        <taxon>Polyangia</taxon>
        <taxon>Polyangiales</taxon>
        <taxon>Polyangiaceae</taxon>
        <taxon>Sorangium</taxon>
    </lineage>
</organism>
<evidence type="ECO:0000313" key="2">
    <source>
        <dbReference type="EMBL" id="KYF52868.1"/>
    </source>
</evidence>
<reference evidence="2 3" key="1">
    <citation type="submission" date="2014-02" db="EMBL/GenBank/DDBJ databases">
        <title>The small core and large imbalanced accessory genome model reveals a collaborative survival strategy of Sorangium cellulosum strains in nature.</title>
        <authorList>
            <person name="Han K."/>
            <person name="Peng R."/>
            <person name="Blom J."/>
            <person name="Li Y.-Z."/>
        </authorList>
    </citation>
    <scope>NUCLEOTIDE SEQUENCE [LARGE SCALE GENOMIC DNA]</scope>
    <source>
        <strain evidence="2 3">So0157-18</strain>
    </source>
</reference>
<gene>
    <name evidence="2" type="ORF">BE04_08610</name>
</gene>
<evidence type="ECO:0000313" key="3">
    <source>
        <dbReference type="Proteomes" id="UP000075604"/>
    </source>
</evidence>
<comment type="caution">
    <text evidence="2">The sequence shown here is derived from an EMBL/GenBank/DDBJ whole genome shotgun (WGS) entry which is preliminary data.</text>
</comment>
<dbReference type="Proteomes" id="UP000075604">
    <property type="component" value="Unassembled WGS sequence"/>
</dbReference>
<evidence type="ECO:0000256" key="1">
    <source>
        <dbReference type="SAM" id="MobiDB-lite"/>
    </source>
</evidence>
<sequence>MTEFLTSTLSPRAIAWLRQRGAVRDPDRVMAPEALREQLEHWGLTEVSAMLRFEEVFGGTCVPSAEGEAFWFGIGLELTRGVRPRGGRVPMGAFPHGTYWMDSCGQVVVDDGVVEPFVIAEDARRLFERFAIGQEYPVAAFTWPGRMAVEMTVDIAAELAVVMGAERIDELSDACQAVFQKDDLALWSPPTFAEMSVAPCTAVASEIASVRALLAAVREGFPDVGVSVRVAGEKAEERSSEPPPETPVGVRYERWDDGDPTGAVALLNDGGIVQWVATGDEVVVEWISRDGFRRVRFRRAEA</sequence>
<dbReference type="AlphaFoldDB" id="A0A150PBN0"/>
<protein>
    <submittedName>
        <fullName evidence="2">Uncharacterized protein</fullName>
    </submittedName>
</protein>
<accession>A0A150PBN0</accession>